<dbReference type="Pfam" id="PF00646">
    <property type="entry name" value="F-box"/>
    <property type="match status" value="1"/>
</dbReference>
<evidence type="ECO:0000313" key="3">
    <source>
        <dbReference type="Proteomes" id="UP000436088"/>
    </source>
</evidence>
<gene>
    <name evidence="2" type="ORF">F3Y22_tig00111366pilonHSYRG00090</name>
</gene>
<dbReference type="InterPro" id="IPR001810">
    <property type="entry name" value="F-box_dom"/>
</dbReference>
<reference evidence="2" key="1">
    <citation type="submission" date="2019-09" db="EMBL/GenBank/DDBJ databases">
        <title>Draft genome information of white flower Hibiscus syriacus.</title>
        <authorList>
            <person name="Kim Y.-M."/>
        </authorList>
    </citation>
    <scope>NUCLEOTIDE SEQUENCE [LARGE SCALE GENOMIC DNA]</scope>
    <source>
        <strain evidence="2">YM2019G1</strain>
    </source>
</reference>
<protein>
    <submittedName>
        <fullName evidence="2">Galactose oxidase/kelch repeat superfamily protein</fullName>
    </submittedName>
</protein>
<dbReference type="InterPro" id="IPR044595">
    <property type="entry name" value="KMD1-4"/>
</dbReference>
<dbReference type="SUPFAM" id="SSF81383">
    <property type="entry name" value="F-box domain"/>
    <property type="match status" value="1"/>
</dbReference>
<dbReference type="InterPro" id="IPR015915">
    <property type="entry name" value="Kelch-typ_b-propeller"/>
</dbReference>
<dbReference type="CDD" id="cd22152">
    <property type="entry name" value="F-box_AtAFR-like"/>
    <property type="match status" value="1"/>
</dbReference>
<dbReference type="SUPFAM" id="SSF117281">
    <property type="entry name" value="Kelch motif"/>
    <property type="match status" value="1"/>
</dbReference>
<dbReference type="Proteomes" id="UP000436088">
    <property type="component" value="Unassembled WGS sequence"/>
</dbReference>
<dbReference type="InterPro" id="IPR006652">
    <property type="entry name" value="Kelch_1"/>
</dbReference>
<evidence type="ECO:0000313" key="2">
    <source>
        <dbReference type="EMBL" id="KAE8680787.1"/>
    </source>
</evidence>
<proteinExistence type="predicted"/>
<comment type="caution">
    <text evidence="2">The sequence shown here is derived from an EMBL/GenBank/DDBJ whole genome shotgun (WGS) entry which is preliminary data.</text>
</comment>
<dbReference type="GO" id="GO:2000762">
    <property type="term" value="P:regulation of phenylpropanoid metabolic process"/>
    <property type="evidence" value="ECO:0007669"/>
    <property type="project" value="InterPro"/>
</dbReference>
<organism evidence="2 3">
    <name type="scientific">Hibiscus syriacus</name>
    <name type="common">Rose of Sharon</name>
    <dbReference type="NCBI Taxonomy" id="106335"/>
    <lineage>
        <taxon>Eukaryota</taxon>
        <taxon>Viridiplantae</taxon>
        <taxon>Streptophyta</taxon>
        <taxon>Embryophyta</taxon>
        <taxon>Tracheophyta</taxon>
        <taxon>Spermatophyta</taxon>
        <taxon>Magnoliopsida</taxon>
        <taxon>eudicotyledons</taxon>
        <taxon>Gunneridae</taxon>
        <taxon>Pentapetalae</taxon>
        <taxon>rosids</taxon>
        <taxon>malvids</taxon>
        <taxon>Malvales</taxon>
        <taxon>Malvaceae</taxon>
        <taxon>Malvoideae</taxon>
        <taxon>Hibiscus</taxon>
    </lineage>
</organism>
<name>A0A6A2YNB9_HIBSY</name>
<accession>A0A6A2YNB9</accession>
<dbReference type="Pfam" id="PF01344">
    <property type="entry name" value="Kelch_1"/>
    <property type="match status" value="1"/>
</dbReference>
<dbReference type="InterPro" id="IPR036047">
    <property type="entry name" value="F-box-like_dom_sf"/>
</dbReference>
<dbReference type="EMBL" id="VEPZ02001320">
    <property type="protein sequence ID" value="KAE8680787.1"/>
    <property type="molecule type" value="Genomic_DNA"/>
</dbReference>
<feature type="domain" description="F-box" evidence="1">
    <location>
        <begin position="6"/>
        <end position="45"/>
    </location>
</feature>
<keyword evidence="3" id="KW-1185">Reference proteome</keyword>
<evidence type="ECO:0000259" key="1">
    <source>
        <dbReference type="Pfam" id="PF00646"/>
    </source>
</evidence>
<dbReference type="SMART" id="SM00612">
    <property type="entry name" value="Kelch"/>
    <property type="match status" value="2"/>
</dbReference>
<dbReference type="Gene3D" id="2.120.10.80">
    <property type="entry name" value="Kelch-type beta propeller"/>
    <property type="match status" value="1"/>
</dbReference>
<dbReference type="AlphaFoldDB" id="A0A6A2YNB9"/>
<dbReference type="OrthoDB" id="191037at2759"/>
<sequence length="359" mass="40150">MELVPGLPNDIARECLVRVPYNDFSSIASTCKDWKIEIHLPEFFRRRRAAGFSKHVMVMTQSRVDPDRDSGLKCQAVPVYRMVVFDPHTGYWCELPPVPGCSDGLPVFCQVVGVGLNVVVMGGLDPDTFDVRNEVYVYNFLSATWRRGADMPGVKRVFFGCASDSDRMVFVAGGHDGEKNALRSAMAYDVNTNKWVQLPDMERERDECKGMFHLGNFHVIGGYCTDRQGEFESSAELFDVATWQWSPVQENLLLHGTCPNTCAMADGALYACEGGDVAKLEADTWKPVAELPIEICNTALVATWEDKLLVIGSPNFGEPHIAYALNLQNYTWTRMKPTDEYSGHVQSGCYFSIINEFGH</sequence>
<dbReference type="GO" id="GO:0080037">
    <property type="term" value="P:negative regulation of cytokinin-activated signaling pathway"/>
    <property type="evidence" value="ECO:0007669"/>
    <property type="project" value="InterPro"/>
</dbReference>
<dbReference type="PANTHER" id="PTHR46407">
    <property type="entry name" value="OS02G0208700 PROTEIN"/>
    <property type="match status" value="1"/>
</dbReference>
<dbReference type="PANTHER" id="PTHR46407:SF8">
    <property type="entry name" value="OXIDASE_KELCH REPEAT SUPERFAMILY PROTEIN, PUTATIVE-RELATED"/>
    <property type="match status" value="1"/>
</dbReference>